<dbReference type="Pfam" id="PF01822">
    <property type="entry name" value="WSC"/>
    <property type="match status" value="1"/>
</dbReference>
<evidence type="ECO:0000256" key="10">
    <source>
        <dbReference type="PROSITE-ProRule" id="PRU00152"/>
    </source>
</evidence>
<dbReference type="PROSITE" id="PS01286">
    <property type="entry name" value="FA58C_2"/>
    <property type="match status" value="2"/>
</dbReference>
<evidence type="ECO:0000256" key="1">
    <source>
        <dbReference type="ARBA" id="ARBA00004141"/>
    </source>
</evidence>
<dbReference type="Pfam" id="PF02010">
    <property type="entry name" value="REJ"/>
    <property type="match status" value="1"/>
</dbReference>
<dbReference type="EMBL" id="OV696699">
    <property type="protein sequence ID" value="CAH1244482.1"/>
    <property type="molecule type" value="Genomic_DNA"/>
</dbReference>
<evidence type="ECO:0000259" key="16">
    <source>
        <dbReference type="PROSITE" id="PS51212"/>
    </source>
</evidence>
<dbReference type="PROSITE" id="PS51111">
    <property type="entry name" value="REJ"/>
    <property type="match status" value="1"/>
</dbReference>
<evidence type="ECO:0000256" key="12">
    <source>
        <dbReference type="SAM" id="Phobius"/>
    </source>
</evidence>
<comment type="caution">
    <text evidence="10">Lacks conserved residue(s) required for the propagation of feature annotation.</text>
</comment>
<feature type="domain" description="REJ" evidence="15">
    <location>
        <begin position="2372"/>
        <end position="3053"/>
    </location>
</feature>
<keyword evidence="6 12" id="KW-0472">Membrane</keyword>
<feature type="transmembrane region" description="Helical" evidence="12">
    <location>
        <begin position="3677"/>
        <end position="3700"/>
    </location>
</feature>
<evidence type="ECO:0000259" key="15">
    <source>
        <dbReference type="PROSITE" id="PS51111"/>
    </source>
</evidence>
<dbReference type="PANTHER" id="PTHR10877:SF194">
    <property type="entry name" value="LOCATION OF VULVA DEFECTIVE 1"/>
    <property type="match status" value="1"/>
</dbReference>
<evidence type="ECO:0000259" key="14">
    <source>
        <dbReference type="PROSITE" id="PS50095"/>
    </source>
</evidence>
<dbReference type="InterPro" id="IPR002889">
    <property type="entry name" value="WSC_carb-bd"/>
</dbReference>
<accession>A0A8J9YYZ5</accession>
<dbReference type="Gene3D" id="2.60.120.200">
    <property type="match status" value="3"/>
</dbReference>
<proteinExistence type="inferred from homology"/>
<feature type="transmembrane region" description="Helical" evidence="12">
    <location>
        <begin position="4214"/>
        <end position="4235"/>
    </location>
</feature>
<dbReference type="GO" id="GO:0005262">
    <property type="term" value="F:calcium channel activity"/>
    <property type="evidence" value="ECO:0007669"/>
    <property type="project" value="TreeGrafter"/>
</dbReference>
<dbReference type="SUPFAM" id="SSF49785">
    <property type="entry name" value="Galactose-binding domain-like"/>
    <property type="match status" value="3"/>
</dbReference>
<evidence type="ECO:0000256" key="7">
    <source>
        <dbReference type="ARBA" id="ARBA00023157"/>
    </source>
</evidence>
<feature type="disulfide bond" evidence="9">
    <location>
        <begin position="3873"/>
        <end position="3886"/>
    </location>
</feature>
<dbReference type="SUPFAM" id="SSF49723">
    <property type="entry name" value="Lipase/lipooxygenase domain (PLAT/LH2 domain)"/>
    <property type="match status" value="1"/>
</dbReference>
<dbReference type="InterPro" id="IPR002859">
    <property type="entry name" value="PKD/REJ-like"/>
</dbReference>
<keyword evidence="8" id="KW-0325">Glycoprotein</keyword>
<dbReference type="FunFam" id="2.60.60.20:FF:000022">
    <property type="entry name" value="Uncharacterized protein"/>
    <property type="match status" value="1"/>
</dbReference>
<organism evidence="17 18">
    <name type="scientific">Branchiostoma lanceolatum</name>
    <name type="common">Common lancelet</name>
    <name type="synonym">Amphioxus lanceolatum</name>
    <dbReference type="NCBI Taxonomy" id="7740"/>
    <lineage>
        <taxon>Eukaryota</taxon>
        <taxon>Metazoa</taxon>
        <taxon>Chordata</taxon>
        <taxon>Cephalochordata</taxon>
        <taxon>Leptocardii</taxon>
        <taxon>Amphioxiformes</taxon>
        <taxon>Branchiostomatidae</taxon>
        <taxon>Branchiostoma</taxon>
    </lineage>
</organism>
<dbReference type="InterPro" id="IPR051223">
    <property type="entry name" value="Polycystin"/>
</dbReference>
<dbReference type="PROSITE" id="PS50095">
    <property type="entry name" value="PLAT"/>
    <property type="match status" value="1"/>
</dbReference>
<protein>
    <submittedName>
        <fullName evidence="17">PKDREJ protein</fullName>
    </submittedName>
</protein>
<feature type="region of interest" description="Disordered" evidence="11">
    <location>
        <begin position="2943"/>
        <end position="2965"/>
    </location>
</feature>
<feature type="transmembrane region" description="Helical" evidence="12">
    <location>
        <begin position="3553"/>
        <end position="3574"/>
    </location>
</feature>
<feature type="transmembrane region" description="Helical" evidence="12">
    <location>
        <begin position="4150"/>
        <end position="4174"/>
    </location>
</feature>
<keyword evidence="7" id="KW-1015">Disulfide bond</keyword>
<dbReference type="Gene3D" id="3.50.4.10">
    <property type="entry name" value="Hepatocyte Growth Factor"/>
    <property type="match status" value="1"/>
</dbReference>
<dbReference type="Gene3D" id="2.60.220.50">
    <property type="match status" value="1"/>
</dbReference>
<comment type="subcellular location">
    <subcellularLocation>
        <location evidence="1">Membrane</location>
        <topology evidence="1">Multi-pass membrane protein</topology>
    </subcellularLocation>
</comment>
<dbReference type="InterPro" id="IPR046791">
    <property type="entry name" value="Polycystin_dom"/>
</dbReference>
<keyword evidence="5 12" id="KW-1133">Transmembrane helix</keyword>
<dbReference type="SMART" id="SM00308">
    <property type="entry name" value="LH2"/>
    <property type="match status" value="1"/>
</dbReference>
<dbReference type="SMART" id="SM00231">
    <property type="entry name" value="FA58C"/>
    <property type="match status" value="2"/>
</dbReference>
<evidence type="ECO:0000259" key="13">
    <source>
        <dbReference type="PROSITE" id="PS50022"/>
    </source>
</evidence>
<evidence type="ECO:0000256" key="3">
    <source>
        <dbReference type="ARBA" id="ARBA00022692"/>
    </source>
</evidence>
<dbReference type="InterPro" id="IPR000421">
    <property type="entry name" value="FA58C"/>
</dbReference>
<evidence type="ECO:0000256" key="2">
    <source>
        <dbReference type="ARBA" id="ARBA00007200"/>
    </source>
</evidence>
<feature type="transmembrane region" description="Helical" evidence="12">
    <location>
        <begin position="4063"/>
        <end position="4085"/>
    </location>
</feature>
<dbReference type="GO" id="GO:0005509">
    <property type="term" value="F:calcium ion binding"/>
    <property type="evidence" value="ECO:0007669"/>
    <property type="project" value="InterPro"/>
</dbReference>
<dbReference type="Gene3D" id="2.60.60.20">
    <property type="entry name" value="PLAT/LH2 domain"/>
    <property type="match status" value="1"/>
</dbReference>
<feature type="domain" description="F5/8 type C" evidence="13">
    <location>
        <begin position="1304"/>
        <end position="1455"/>
    </location>
</feature>
<evidence type="ECO:0000313" key="18">
    <source>
        <dbReference type="Proteomes" id="UP000838412"/>
    </source>
</evidence>
<evidence type="ECO:0000256" key="11">
    <source>
        <dbReference type="SAM" id="MobiDB-lite"/>
    </source>
</evidence>
<evidence type="ECO:0000313" key="17">
    <source>
        <dbReference type="EMBL" id="CAH1244482.1"/>
    </source>
</evidence>
<dbReference type="InterPro" id="IPR003915">
    <property type="entry name" value="PKD_2"/>
</dbReference>
<dbReference type="InterPro" id="IPR008979">
    <property type="entry name" value="Galactose-bd-like_sf"/>
</dbReference>
<dbReference type="Pfam" id="PF13385">
    <property type="entry name" value="Laminin_G_3"/>
    <property type="match status" value="2"/>
</dbReference>
<dbReference type="InterPro" id="IPR013122">
    <property type="entry name" value="PKD1_2_channel"/>
</dbReference>
<dbReference type="InterPro" id="IPR001024">
    <property type="entry name" value="PLAT/LH2_dom"/>
</dbReference>
<dbReference type="GO" id="GO:0050982">
    <property type="term" value="P:detection of mechanical stimulus"/>
    <property type="evidence" value="ECO:0007669"/>
    <property type="project" value="TreeGrafter"/>
</dbReference>
<dbReference type="InterPro" id="IPR036392">
    <property type="entry name" value="PLAT/LH2_dom_sf"/>
</dbReference>
<keyword evidence="4" id="KW-0732">Signal</keyword>
<dbReference type="SUPFAM" id="SSF49899">
    <property type="entry name" value="Concanavalin A-like lectins/glucanases"/>
    <property type="match status" value="4"/>
</dbReference>
<dbReference type="Pfam" id="PF01477">
    <property type="entry name" value="PLAT"/>
    <property type="match status" value="1"/>
</dbReference>
<gene>
    <name evidence="17" type="primary">PKDREJ</name>
    <name evidence="17" type="ORF">BLAG_LOCUS7114</name>
</gene>
<feature type="transmembrane region" description="Helical" evidence="12">
    <location>
        <begin position="3634"/>
        <end position="3657"/>
    </location>
</feature>
<feature type="domain" description="WSC" evidence="16">
    <location>
        <begin position="537"/>
        <end position="631"/>
    </location>
</feature>
<dbReference type="FunFam" id="2.60.120.260:FF:000002">
    <property type="entry name" value="Coagulation factor VIII"/>
    <property type="match status" value="1"/>
</dbReference>
<comment type="similarity">
    <text evidence="2">Belongs to the polycystin family.</text>
</comment>
<feature type="domain" description="PLAT" evidence="14">
    <location>
        <begin position="3347"/>
        <end position="3465"/>
    </location>
</feature>
<dbReference type="SMART" id="SM00321">
    <property type="entry name" value="WSC"/>
    <property type="match status" value="1"/>
</dbReference>
<dbReference type="InterPro" id="IPR013320">
    <property type="entry name" value="ConA-like_dom_sf"/>
</dbReference>
<feature type="transmembrane region" description="Helical" evidence="12">
    <location>
        <begin position="4105"/>
        <end position="4129"/>
    </location>
</feature>
<dbReference type="Gene3D" id="2.60.120.260">
    <property type="entry name" value="Galactose-binding domain-like"/>
    <property type="match status" value="3"/>
</dbReference>
<reference evidence="17" key="1">
    <citation type="submission" date="2022-01" db="EMBL/GenBank/DDBJ databases">
        <authorList>
            <person name="Braso-Vives M."/>
        </authorList>
    </citation>
    <scope>NUCLEOTIDE SEQUENCE</scope>
</reference>
<dbReference type="InterPro" id="IPR014010">
    <property type="entry name" value="REJ_dom"/>
</dbReference>
<dbReference type="PRINTS" id="PR01433">
    <property type="entry name" value="POLYCYSTIN2"/>
</dbReference>
<dbReference type="Pfam" id="PF20519">
    <property type="entry name" value="Polycystin_dom"/>
    <property type="match status" value="1"/>
</dbReference>
<dbReference type="GO" id="GO:0016020">
    <property type="term" value="C:membrane"/>
    <property type="evidence" value="ECO:0007669"/>
    <property type="project" value="UniProtKB-SubCell"/>
</dbReference>
<dbReference type="PROSITE" id="PS50022">
    <property type="entry name" value="FA58C_3"/>
    <property type="match status" value="2"/>
</dbReference>
<dbReference type="OrthoDB" id="444119at2759"/>
<dbReference type="InterPro" id="IPR000203">
    <property type="entry name" value="GPS"/>
</dbReference>
<feature type="transmembrane region" description="Helical" evidence="12">
    <location>
        <begin position="3508"/>
        <end position="3529"/>
    </location>
</feature>
<feature type="domain" description="F5/8 type C" evidence="13">
    <location>
        <begin position="1460"/>
        <end position="1661"/>
    </location>
</feature>
<dbReference type="Proteomes" id="UP000838412">
    <property type="component" value="Chromosome 14"/>
</dbReference>
<keyword evidence="3 12" id="KW-0812">Transmembrane</keyword>
<feature type="transmembrane region" description="Helical" evidence="12">
    <location>
        <begin position="3302"/>
        <end position="3322"/>
    </location>
</feature>
<dbReference type="InterPro" id="IPR046338">
    <property type="entry name" value="GAIN_dom_sf"/>
</dbReference>
<sequence>MGVRRNAIRLPVGLTGLNATLDNSTRETCIHDAQFCEDGLTAAFWINPGDVSRFTQNRFLRLVGNNAGFRLKSPRRGDGLFPASIANGSISRGPMLHLPSHWWTHLTFVYSPKSTEAWYVNGVPVTDDSIDQDAISSTSLYFGGVKDITMEEPPEVAFDEFVFYERPLSHIDILGKFWSMVFCIRGFTVSLWLLVDADDDCTKRTVMTNIDMSSLDTNRGFDLKYVPGNHSLQLTVVTKMATLRKAGTTGNSFNCFSELAIGKTLDKARRSKFSIDEIRFTDRELTAEEIKMLYTLGTSIKQYNFSMELTSNDSIADNQETVFLHATNRLALEHGLVGKALVVVVQTWRSVNSVGYNDTMLYIGGKGQNSDASDNAKLLLDTFFFTETILQQSDALKLYGSYSRHKRYRLPMQVLEHGRVRGDIDALVNGTVSLTSGIVGNAVKVDTKSGSSTYCAVGFSFAVWMKVDSGGSGTLTLISNSGDLDTTRGLAIEYDSTTKEGIAELSDSKELIAIRFPVLENRWMHVALVSEPGAVGKPKYMGCYQTDPTDIISRSAITYTDMSVEICLSHCTDEGHNFAAIGAGTNCYCGSTEYFSTPGSSTLNSTCDAPCTGNNDQICGGGTALSVFRLNQGRISRKYAIPMTTFREASIIDGNPSCDIVGDASIETSDFHNYVHLEAGSFLHCGSFSMECLADLTCFQGMTMALRFMYEGATELRILSLAHSNDTAVLQLTCDPGTAACTWDIDEYSINFTAPPGTWTFAQLRLTETYKIEAYLNGEIVKSMNTSMTSKLYVNITKCKVRASTLYLGPRTKYVNDTTTGTVSFGGWWFEDSDLAGSLMTTADPLWGAAVFFPMEDSNLALVNGLVGKAIDASTGPMTIWKHLLPRCVRDISYCSDGITVSFWMFVTSLPETDRAYVIDFHGDHHNAWGVSVHYDPFDENFVVTSSTRKATSQVNIPPFKRRWTHVAFTWYPLEPSLAVYLDGKLYAVDSSPSLRNISRTGDVARMMAIGMRFAGDVPSYPADVVLDELRWIERILSMDEISQLYGSTFASMPPRYCDFCGSIGPKAKMKSVSDVDPTVVMTPALNSTYSVQNGSLHVHNRGTYIDLTNVFYSCNISSSPCASLTVGFWITVYRGVSAYTPVVTTNGLQSGSVALFVSNSDREEPFLSAAFFHERNATTVEIELEFDTPTFVVLQLKTGNLWLYVNEALVGVGDTVDDGSFLEEVAQIWQSETPATGLLYSIRRLWLEEAVVTASTILEHMTGSNKEKQWIFVTESDKLKLGELRGSGESEEYESNYLVLPVCTEPLGMESSAIPDGSITVSSFYNSLPDFSHNHGRLNGVTGAGAWVANTRNIGEWLQVDLGEMKSVTGTIVQGRHSVYDNWVTSYKLQYSADSTTWTTYTDGGGSEKVFPGNSDKDTPVTNLLDNPIDARYVRFLPQSWQDRPSMRVEILGCSTNICTFPLGMESGAIPDGSITASSVFHSLPGFYPSYGRLNEFAGEGAWAAHVNNIGEWLQVDLGEIKNVKGTIIQGRVSIHNQWVTSYKLQHSADATTWTTYTGIDASEKVDLGEMKSVTGTIIQGRHAIFDNWVTSYKLQYSAVSTNWTTYTDGGGSEKVFPGNSDKDTPVTNLLDNPIDARYVRFLPQSWNTRIGMRVEILGCTTYDYLQLPTIDGYSVRIGDCPGSDIGSIIGHGITLQDCAERCTSHPDCVSFLFFDNTRCYPKSRTCNETIKDISTTFFYYEAEGIVLKPKDDGSETLGDYPDQCLSDPRLCEYGFTLTFSFKHNGSLTDQYILSTGGESEMSAGFYFRSIDNIFEVGVNNGSRMWKIPFNLYQEWAHIALKWYPEGGLFLSVDGIHTLRDQIGWYWFGIESTEDVYSTFYIGRGLISTDPPAEVNIKSIYFWEGLRDLEDLQQTMPGEWIPQSTISVAEEDQNATIYRSAEVTIDNNVGNPWWAQGLTEYYIVYDLQVEEPVVIDTNITDKSYVFGDDQKLSYTLLNGTRVRYMLSFGANVSFHGNVSVCDDVPGNISHTLPSDQYSDQGTYLVELVAENSVSRKVAYSFVDIGGQIQNIQAGPYPGFIERGSLLDVTMDVGEGYRWDLMWYINHEVSVLQSGDTGHVLAHLSFNDTLDNLVLLEVAANFERWRDRFFIISEIPVSNLGVDVENPPDTSHPMNMTIKVNNGDELPDNAFVDINFGYDLVYNVEDDPIEDSVVTYQRYYKLGGDYNVTVNVYNDISNISMTVPVRVGLPITNLSLECSDLHLRTNEDPLHITIKTTAGSSVKFEVHFGDVTVSVNRMHDDVNVTVTLSAANMVVFNIMYGDGETDEHYRDGLVTIVFPPGDAEFRVDLNGSLPTDAKGLYRIELIVSMPNMTSVESSDFVFIQVVKSDLRAGIKGGVARPAGYGRPLFLNATHLSLDPDDPHNSTGLSFTWFCRKAEDDFPVACGRDSSDLDGAGCFGEGQMLENLTDSTVVIQDTHNLQVDSVYVFRVEVRKDTRCAYFDQSVTIAEGEPHDIDIRCVENCRLKSSPRSDMTVTATCTSCTTGDVSLDWELSSTHNGSHYQPVPIWKQNATITNLSRSSILVLKKNSLRYGSMYQIRVTGRQHGRSPGIFHFQFVTNTPPTGGNCTVQPLNGYALTTDFEMSCVGWIDEGDYETTPNTDEVEGYGLTYKFWAGPWGSSERTLLSFGSEAQPDPITLPLGPPKYNYTVDIIAQIIDKFGDSSDVTTTITVREEPGVSGDNVDEVLLGLTDPSNINQLIYANNQQGVAQIGTLVASMMNTEDANDDNDAPIEEDFIPDDEDYANEIKQQEEKRQRREQIRENIVNAVYQTASLVNSVEAIQQSCLTVKAITGNSEEVSPDAQVIAVSAVENMAERLQGLDITEQPPESLEATASEMVQSLSNIIEATDTTVEKTKAVTATARKDSIQDEDILSMTPDQLDHVKADKQRAKDEAEQQEQRATDAAKQVSTKTFKAAKAVSTFVLKTKTPGSPPVVINSPKLSMTLEKTEPSMLTNKTVDTREGFFKMPDAIVAGLHGTSDAVNIEVVSSPNNPFSWDQSANNINSPVMSLSLQGPDNDDIEVNGIAEPIEIRMEVNPLKVPVAVTYKPATSTPEDLYDYYTDVVTDYTYHRIDVTNAGYEIHVVIRPTNQDVETVAYLKEGEYPSSDDYNVSAVIPHDVSDENGKYSPEELDELHHSITVPQDMITQDGAWYLALQETDPGSDVPYGPMSSNYSLQILFLGCRYWDEVDDKWKGDGCKVSEYSTSRATICLCTHLTSFGAELFTPPNMIDFRTVFNKNIGENPYVLCTIIALVVIYLGMALLARRADQKDVLKWSVTALSDNRLIDSYHYEVTVYTGLRKGAGTKSNIFFILHGDNDKSRIRRLAGKGKEFSRGSVNQFLMSEMMDLGGLTSLQIWHDNGERDMDGSWYLNRVQVRDLQTNERWYFICDDWLAVNLGDGQIKRTLPVATEKEMVQFDQLFLSTVKKDFSDGHLWFSVFSRPTRSNFTRVQRVSCCLSLLFCTMVSNAMWYETEQKVKTVHAITIGSLTFTWHQLYVSIMSSLIIFPVNIGLVTLFRKVRPKESTLYGGLNSNKRKNSMVLTPDDCGSVNNVDIEAADNNPGEEPPAKKPFMFPPWMVYVAWIAAFLVTFTSAFFSVLYSLDWGPKKSVNWLTSMFLSFSLSLLVVDPIKVLAIAAILSCILKKPGDDSIDSDEAKAKTLDQDDEWIYEIPPDDIEDEYEDEKIKEPNPEMLALAREELATQAKMSDLLREIARYFLLVLVLMFIAYSNRHPGAYHAMKTFQDTFENVELSLKQVRTPDDFWTWANDTLIPGIYTESWYNGKPTTIREQQFLSDKLSFRVGPARLRQLRVPPNSCSVVEGMLGIVEGCNAEYQKNFEEQRTFLPGWKYHPNASYLTEGNYWRYQRAAELGSFIYRGRLYTYSGGGYEAVMGISNLESRRVCGYLQRNGWVDRLTRAILVEFTTYNANINLFGTVKFLLEFGAMGAAMVGYHDIDILRLFNYVGPFGILAIVFELVYIGYLVFSIFKETKKLTQQRCSYFRDPWNVLELLIIVASLVGIILYIVKAVYTSSTLSALKEEGDKFVSFQSVSMIHSAYSFVLSMVVFLSTLKFMKLLRFNKRISLLSATLRHSSTMMVPFAVQFMLVFFAFVHFAFIVFGEGSLKYNNVISAAETIFSMTIGKFDHQELTDIHMVLGPVFFITFMLTVFLVIINISFTIINDSFVEVRSDISKQPNDYEIMDFLAGRVKKSLKAVAGMVTGDGQDNSYDPVYIEYTTECIVDRVDMLYRRASHLYVRDILDGQAEFIVDEYIRSNWRRRLSIDDVFDTPHWDPDTVSVMSFHHQPGPTTAKSDEGFVYVDHQQHTNS</sequence>
<dbReference type="PANTHER" id="PTHR10877">
    <property type="entry name" value="POLYCYSTIN FAMILY MEMBER"/>
    <property type="match status" value="1"/>
</dbReference>
<dbReference type="Pfam" id="PF00754">
    <property type="entry name" value="F5_F8_type_C"/>
    <property type="match status" value="3"/>
</dbReference>
<evidence type="ECO:0000256" key="4">
    <source>
        <dbReference type="ARBA" id="ARBA00022729"/>
    </source>
</evidence>
<dbReference type="Pfam" id="PF01825">
    <property type="entry name" value="GPS"/>
    <property type="match status" value="1"/>
</dbReference>
<dbReference type="PROSITE" id="PS51212">
    <property type="entry name" value="WSC"/>
    <property type="match status" value="1"/>
</dbReference>
<dbReference type="SMART" id="SM00303">
    <property type="entry name" value="GPS"/>
    <property type="match status" value="1"/>
</dbReference>
<feature type="transmembrane region" description="Helical" evidence="12">
    <location>
        <begin position="4019"/>
        <end position="4043"/>
    </location>
</feature>
<name>A0A8J9YYZ5_BRALA</name>
<evidence type="ECO:0000256" key="9">
    <source>
        <dbReference type="PIRSR" id="PIRSR603915-2"/>
    </source>
</evidence>
<evidence type="ECO:0000256" key="6">
    <source>
        <dbReference type="ARBA" id="ARBA00023136"/>
    </source>
</evidence>
<evidence type="ECO:0000256" key="8">
    <source>
        <dbReference type="ARBA" id="ARBA00023180"/>
    </source>
</evidence>
<keyword evidence="18" id="KW-1185">Reference proteome</keyword>
<feature type="compositionally biased region" description="Basic and acidic residues" evidence="11">
    <location>
        <begin position="2943"/>
        <end position="2962"/>
    </location>
</feature>
<dbReference type="FunFam" id="1.10.287.70:FF:000086">
    <property type="entry name" value="Polycystic kidney disease 2"/>
    <property type="match status" value="1"/>
</dbReference>
<dbReference type="Pfam" id="PF08016">
    <property type="entry name" value="PKD_channel"/>
    <property type="match status" value="1"/>
</dbReference>
<evidence type="ECO:0000256" key="5">
    <source>
        <dbReference type="ARBA" id="ARBA00022989"/>
    </source>
</evidence>
<dbReference type="CDD" id="cd00057">
    <property type="entry name" value="FA58C"/>
    <property type="match status" value="2"/>
</dbReference>